<dbReference type="OrthoDB" id="9790710at2"/>
<dbReference type="CDD" id="cd03801">
    <property type="entry name" value="GT4_PimA-like"/>
    <property type="match status" value="1"/>
</dbReference>
<evidence type="ECO:0000313" key="2">
    <source>
        <dbReference type="Proteomes" id="UP000198994"/>
    </source>
</evidence>
<keyword evidence="2" id="KW-1185">Reference proteome</keyword>
<protein>
    <submittedName>
        <fullName evidence="1">Glycosyltransferase involved in cell wall bisynthesis</fullName>
    </submittedName>
</protein>
<organism evidence="1 2">
    <name type="scientific">Salipiger thiooxidans</name>
    <dbReference type="NCBI Taxonomy" id="282683"/>
    <lineage>
        <taxon>Bacteria</taxon>
        <taxon>Pseudomonadati</taxon>
        <taxon>Pseudomonadota</taxon>
        <taxon>Alphaproteobacteria</taxon>
        <taxon>Rhodobacterales</taxon>
        <taxon>Roseobacteraceae</taxon>
        <taxon>Salipiger</taxon>
    </lineage>
</organism>
<gene>
    <name evidence="1" type="ORF">SAMN04488105_10538</name>
</gene>
<dbReference type="AlphaFoldDB" id="A0A1G7E002"/>
<name>A0A1G7E002_9RHOB</name>
<dbReference type="InterPro" id="IPR050194">
    <property type="entry name" value="Glycosyltransferase_grp1"/>
</dbReference>
<dbReference type="STRING" id="282683.SAMN04488105_10538"/>
<dbReference type="PANTHER" id="PTHR45947:SF3">
    <property type="entry name" value="SULFOQUINOVOSYL TRANSFERASE SQD2"/>
    <property type="match status" value="1"/>
</dbReference>
<reference evidence="2" key="1">
    <citation type="submission" date="2016-10" db="EMBL/GenBank/DDBJ databases">
        <authorList>
            <person name="Varghese N."/>
            <person name="Submissions S."/>
        </authorList>
    </citation>
    <scope>NUCLEOTIDE SEQUENCE [LARGE SCALE GENOMIC DNA]</scope>
    <source>
        <strain evidence="2">DSM 10146</strain>
    </source>
</reference>
<dbReference type="Gene3D" id="3.40.50.2000">
    <property type="entry name" value="Glycogen Phosphorylase B"/>
    <property type="match status" value="2"/>
</dbReference>
<accession>A0A1G7E002</accession>
<dbReference type="GO" id="GO:0016757">
    <property type="term" value="F:glycosyltransferase activity"/>
    <property type="evidence" value="ECO:0007669"/>
    <property type="project" value="TreeGrafter"/>
</dbReference>
<dbReference type="EMBL" id="FNAV01000005">
    <property type="protein sequence ID" value="SDE57027.1"/>
    <property type="molecule type" value="Genomic_DNA"/>
</dbReference>
<dbReference type="SUPFAM" id="SSF53756">
    <property type="entry name" value="UDP-Glycosyltransferase/glycogen phosphorylase"/>
    <property type="match status" value="1"/>
</dbReference>
<sequence>MAADGVGPSQTCASLLSAMARGGLSGPLFVNRARAKRPGVSYQTALPGFLASLPYKYVEATATRRSELCFRRTLREGDIAYLWPHASLQAYHWAKSLGVPIVGEGINSRMASARTILDEAYDAEGLSPGHGITDARIAEEEEKLAMTDIFFAPSPGVESALVGSQLPESALLSTSYGVDLDRAPAPSLSPVRRNRPVFLFVGWGSVRKGLHLLLRGWVEAGIDAELWIAGQLEPALQERFAPHLERDDVRTLGFVRDVDALYSQADAFVLPSLEEGDPLVTYEAAARGLPIIATTMGGGRLGDAGHVRIVDPLDPGSIATALRDFALDPETRAQWAARSTKGVRAFDWSDVGLRRAHMLAERLGLELGEYAS</sequence>
<evidence type="ECO:0000313" key="1">
    <source>
        <dbReference type="EMBL" id="SDE57027.1"/>
    </source>
</evidence>
<proteinExistence type="predicted"/>
<dbReference type="Proteomes" id="UP000198994">
    <property type="component" value="Unassembled WGS sequence"/>
</dbReference>
<keyword evidence="1" id="KW-0808">Transferase</keyword>
<dbReference type="Pfam" id="PF13692">
    <property type="entry name" value="Glyco_trans_1_4"/>
    <property type="match status" value="1"/>
</dbReference>
<dbReference type="PANTHER" id="PTHR45947">
    <property type="entry name" value="SULFOQUINOVOSYL TRANSFERASE SQD2"/>
    <property type="match status" value="1"/>
</dbReference>